<name>A0A9P0K492_ACAOB</name>
<gene>
    <name evidence="1" type="ORF">ACAOBT_LOCUS7069</name>
</gene>
<proteinExistence type="predicted"/>
<dbReference type="OrthoDB" id="6765570at2759"/>
<reference evidence="1" key="1">
    <citation type="submission" date="2022-03" db="EMBL/GenBank/DDBJ databases">
        <authorList>
            <person name="Sayadi A."/>
        </authorList>
    </citation>
    <scope>NUCLEOTIDE SEQUENCE</scope>
</reference>
<dbReference type="Proteomes" id="UP001152888">
    <property type="component" value="Unassembled WGS sequence"/>
</dbReference>
<sequence length="78" mass="8707">MGGDINALKAAIAALQNEVKALSTKYKDTKMYDSQFEDIVEEVSERQNRRCNVIIFGLKEQNGATKDDKAVLEKSEVV</sequence>
<protein>
    <submittedName>
        <fullName evidence="1">Uncharacterized protein</fullName>
    </submittedName>
</protein>
<evidence type="ECO:0000313" key="2">
    <source>
        <dbReference type="Proteomes" id="UP001152888"/>
    </source>
</evidence>
<evidence type="ECO:0000313" key="1">
    <source>
        <dbReference type="EMBL" id="CAH1966859.1"/>
    </source>
</evidence>
<dbReference type="AlphaFoldDB" id="A0A9P0K492"/>
<accession>A0A9P0K492</accession>
<comment type="caution">
    <text evidence="1">The sequence shown here is derived from an EMBL/GenBank/DDBJ whole genome shotgun (WGS) entry which is preliminary data.</text>
</comment>
<organism evidence="1 2">
    <name type="scientific">Acanthoscelides obtectus</name>
    <name type="common">Bean weevil</name>
    <name type="synonym">Bruchus obtectus</name>
    <dbReference type="NCBI Taxonomy" id="200917"/>
    <lineage>
        <taxon>Eukaryota</taxon>
        <taxon>Metazoa</taxon>
        <taxon>Ecdysozoa</taxon>
        <taxon>Arthropoda</taxon>
        <taxon>Hexapoda</taxon>
        <taxon>Insecta</taxon>
        <taxon>Pterygota</taxon>
        <taxon>Neoptera</taxon>
        <taxon>Endopterygota</taxon>
        <taxon>Coleoptera</taxon>
        <taxon>Polyphaga</taxon>
        <taxon>Cucujiformia</taxon>
        <taxon>Chrysomeloidea</taxon>
        <taxon>Chrysomelidae</taxon>
        <taxon>Bruchinae</taxon>
        <taxon>Bruchini</taxon>
        <taxon>Acanthoscelides</taxon>
    </lineage>
</organism>
<dbReference type="EMBL" id="CAKOFQ010006738">
    <property type="protein sequence ID" value="CAH1966859.1"/>
    <property type="molecule type" value="Genomic_DNA"/>
</dbReference>
<keyword evidence="2" id="KW-1185">Reference proteome</keyword>